<keyword evidence="3" id="KW-1185">Reference proteome</keyword>
<protein>
    <recommendedName>
        <fullName evidence="4">Ribosomal protein S12</fullName>
    </recommendedName>
</protein>
<reference evidence="2 3" key="1">
    <citation type="submission" date="2021-06" db="EMBL/GenBank/DDBJ databases">
        <title>Caerostris darwini draft genome.</title>
        <authorList>
            <person name="Kono N."/>
            <person name="Arakawa K."/>
        </authorList>
    </citation>
    <scope>NUCLEOTIDE SEQUENCE [LARGE SCALE GENOMIC DNA]</scope>
</reference>
<feature type="region of interest" description="Disordered" evidence="1">
    <location>
        <begin position="1"/>
        <end position="59"/>
    </location>
</feature>
<evidence type="ECO:0000313" key="3">
    <source>
        <dbReference type="Proteomes" id="UP001054837"/>
    </source>
</evidence>
<dbReference type="EMBL" id="BPLQ01012987">
    <property type="protein sequence ID" value="GIY69040.1"/>
    <property type="molecule type" value="Genomic_DNA"/>
</dbReference>
<proteinExistence type="predicted"/>
<organism evidence="2 3">
    <name type="scientific">Caerostris darwini</name>
    <dbReference type="NCBI Taxonomy" id="1538125"/>
    <lineage>
        <taxon>Eukaryota</taxon>
        <taxon>Metazoa</taxon>
        <taxon>Ecdysozoa</taxon>
        <taxon>Arthropoda</taxon>
        <taxon>Chelicerata</taxon>
        <taxon>Arachnida</taxon>
        <taxon>Araneae</taxon>
        <taxon>Araneomorphae</taxon>
        <taxon>Entelegynae</taxon>
        <taxon>Araneoidea</taxon>
        <taxon>Araneidae</taxon>
        <taxon>Caerostris</taxon>
    </lineage>
</organism>
<evidence type="ECO:0000313" key="2">
    <source>
        <dbReference type="EMBL" id="GIY69040.1"/>
    </source>
</evidence>
<dbReference type="Proteomes" id="UP001054837">
    <property type="component" value="Unassembled WGS sequence"/>
</dbReference>
<name>A0AAV4VFH4_9ARAC</name>
<dbReference type="AlphaFoldDB" id="A0AAV4VFH4"/>
<sequence length="97" mass="10802">MNEKTKQNTKAVDPFLRKSTSKSPPELRKAQRPSPPSLLARVSIRHERSRPNLSGPKNKEISRLQANLISGIPLGRIFISISPPCRAEGRKKGVPRP</sequence>
<evidence type="ECO:0008006" key="4">
    <source>
        <dbReference type="Google" id="ProtNLM"/>
    </source>
</evidence>
<gene>
    <name evidence="2" type="ORF">CDAR_209181</name>
</gene>
<evidence type="ECO:0000256" key="1">
    <source>
        <dbReference type="SAM" id="MobiDB-lite"/>
    </source>
</evidence>
<comment type="caution">
    <text evidence="2">The sequence shown here is derived from an EMBL/GenBank/DDBJ whole genome shotgun (WGS) entry which is preliminary data.</text>
</comment>
<accession>A0AAV4VFH4</accession>